<dbReference type="Pfam" id="PF02179">
    <property type="entry name" value="BAG"/>
    <property type="match status" value="1"/>
</dbReference>
<dbReference type="InterPro" id="IPR003103">
    <property type="entry name" value="BAG_domain"/>
</dbReference>
<reference evidence="4" key="2">
    <citation type="submission" date="2025-09" db="UniProtKB">
        <authorList>
            <consortium name="Ensembl"/>
        </authorList>
    </citation>
    <scope>IDENTIFICATION</scope>
</reference>
<feature type="compositionally biased region" description="Polar residues" evidence="2">
    <location>
        <begin position="65"/>
        <end position="92"/>
    </location>
</feature>
<dbReference type="GO" id="GO:0046716">
    <property type="term" value="P:muscle cell cellular homeostasis"/>
    <property type="evidence" value="ECO:0007669"/>
    <property type="project" value="TreeGrafter"/>
</dbReference>
<dbReference type="GO" id="GO:0005829">
    <property type="term" value="C:cytosol"/>
    <property type="evidence" value="ECO:0007669"/>
    <property type="project" value="TreeGrafter"/>
</dbReference>
<dbReference type="AlphaFoldDB" id="A0A8C5QI89"/>
<sequence>MQRVKHEPISSPKRSQSPLRSYNRPQSPAWTSVDSPLSDRQGGQPSGSPTSSGSPQGPSPPPSVADSQNSLSQSPGKQSVLSQSPGRQSTGGHQLPRGYISIPVFHESNVPRQPAHSYQYVPKAQHHQPSGEFQPHQPVFGKVQDEQDSRSVTVQPPCNANSSRESSPVRVVTQSPTPIKLKTVVDKPQVQQIHIQRESPTRYPPENKPSSPVPTELPIYTPVQVTFKDSDLKSPPQQATAEKVELEVASPVPVVPEEEIPVSKEQVSQKETEAQQKHVGLIQVERILQRVEGLEKDVLDFQGRRSKKQYLVLEEDLTKLLLALDSVDPEGRDDVRQARRDGVRKVQNILEALEEKACGEVACSQVVDSVGGPHNSMEVDNVLDRSQTAGSPGVSYQPISGSHQEVATDPSSIPERH</sequence>
<evidence type="ECO:0000313" key="4">
    <source>
        <dbReference type="Ensembl" id="ENSLLEP00000037937.1"/>
    </source>
</evidence>
<feature type="compositionally biased region" description="Polar residues" evidence="2">
    <location>
        <begin position="397"/>
        <end position="411"/>
    </location>
</feature>
<feature type="region of interest" description="Disordered" evidence="2">
    <location>
        <begin position="369"/>
        <end position="417"/>
    </location>
</feature>
<dbReference type="SMART" id="SM00264">
    <property type="entry name" value="BAG"/>
    <property type="match status" value="1"/>
</dbReference>
<dbReference type="OrthoDB" id="333905at2759"/>
<dbReference type="InterPro" id="IPR039773">
    <property type="entry name" value="BAG_chaperone_regulator"/>
</dbReference>
<organism evidence="4 5">
    <name type="scientific">Leptobrachium leishanense</name>
    <name type="common">Leishan spiny toad</name>
    <dbReference type="NCBI Taxonomy" id="445787"/>
    <lineage>
        <taxon>Eukaryota</taxon>
        <taxon>Metazoa</taxon>
        <taxon>Chordata</taxon>
        <taxon>Craniata</taxon>
        <taxon>Vertebrata</taxon>
        <taxon>Euteleostomi</taxon>
        <taxon>Amphibia</taxon>
        <taxon>Batrachia</taxon>
        <taxon>Anura</taxon>
        <taxon>Pelobatoidea</taxon>
        <taxon>Megophryidae</taxon>
        <taxon>Leptobrachium</taxon>
    </lineage>
</organism>
<keyword evidence="1" id="KW-0143">Chaperone</keyword>
<dbReference type="PANTHER" id="PTHR12329:SF12">
    <property type="entry name" value="BAG FAMILY MOLECULAR CHAPERONE REGULATOR 3"/>
    <property type="match status" value="1"/>
</dbReference>
<feature type="compositionally biased region" description="Polar residues" evidence="2">
    <location>
        <begin position="12"/>
        <end position="35"/>
    </location>
</feature>
<evidence type="ECO:0000259" key="3">
    <source>
        <dbReference type="PROSITE" id="PS51035"/>
    </source>
</evidence>
<feature type="domain" description="BAG" evidence="3">
    <location>
        <begin position="280"/>
        <end position="357"/>
    </location>
</feature>
<dbReference type="GO" id="GO:0051087">
    <property type="term" value="F:protein-folding chaperone binding"/>
    <property type="evidence" value="ECO:0007669"/>
    <property type="project" value="InterPro"/>
</dbReference>
<protein>
    <submittedName>
        <fullName evidence="4">BAG cochaperone 3</fullName>
    </submittedName>
</protein>
<dbReference type="Proteomes" id="UP000694569">
    <property type="component" value="Unplaced"/>
</dbReference>
<dbReference type="SUPFAM" id="SSF63491">
    <property type="entry name" value="BAG domain"/>
    <property type="match status" value="1"/>
</dbReference>
<dbReference type="PROSITE" id="PS51035">
    <property type="entry name" value="BAG"/>
    <property type="match status" value="1"/>
</dbReference>
<dbReference type="Ensembl" id="ENSLLET00000039401.1">
    <property type="protein sequence ID" value="ENSLLEP00000037937.1"/>
    <property type="gene ID" value="ENSLLEG00000024054.1"/>
</dbReference>
<gene>
    <name evidence="4" type="primary">BAG3</name>
</gene>
<reference evidence="4" key="1">
    <citation type="submission" date="2025-08" db="UniProtKB">
        <authorList>
            <consortium name="Ensembl"/>
        </authorList>
    </citation>
    <scope>IDENTIFICATION</scope>
</reference>
<accession>A0A8C5QI89</accession>
<name>A0A8C5QI89_9ANUR</name>
<evidence type="ECO:0000256" key="1">
    <source>
        <dbReference type="ARBA" id="ARBA00023186"/>
    </source>
</evidence>
<feature type="compositionally biased region" description="Polar residues" evidence="2">
    <location>
        <begin position="150"/>
        <end position="177"/>
    </location>
</feature>
<dbReference type="GO" id="GO:0005634">
    <property type="term" value="C:nucleus"/>
    <property type="evidence" value="ECO:0007669"/>
    <property type="project" value="TreeGrafter"/>
</dbReference>
<dbReference type="GO" id="GO:0016020">
    <property type="term" value="C:membrane"/>
    <property type="evidence" value="ECO:0007669"/>
    <property type="project" value="TreeGrafter"/>
</dbReference>
<dbReference type="GeneTree" id="ENSGT00940000159204"/>
<dbReference type="PANTHER" id="PTHR12329">
    <property type="entry name" value="BCL2-ASSOCIATED ATHANOGENE"/>
    <property type="match status" value="1"/>
</dbReference>
<keyword evidence="5" id="KW-1185">Reference proteome</keyword>
<feature type="compositionally biased region" description="Low complexity" evidence="2">
    <location>
        <begin position="41"/>
        <end position="56"/>
    </location>
</feature>
<dbReference type="GO" id="GO:0010664">
    <property type="term" value="P:negative regulation of striated muscle cell apoptotic process"/>
    <property type="evidence" value="ECO:0007669"/>
    <property type="project" value="TreeGrafter"/>
</dbReference>
<proteinExistence type="predicted"/>
<evidence type="ECO:0000256" key="2">
    <source>
        <dbReference type="SAM" id="MobiDB-lite"/>
    </source>
</evidence>
<dbReference type="Gene3D" id="1.20.58.120">
    <property type="entry name" value="BAG domain"/>
    <property type="match status" value="1"/>
</dbReference>
<evidence type="ECO:0000313" key="5">
    <source>
        <dbReference type="Proteomes" id="UP000694569"/>
    </source>
</evidence>
<feature type="region of interest" description="Disordered" evidence="2">
    <location>
        <begin position="1"/>
        <end position="218"/>
    </location>
</feature>
<dbReference type="GO" id="GO:0000774">
    <property type="term" value="F:adenyl-nucleotide exchange factor activity"/>
    <property type="evidence" value="ECO:0007669"/>
    <property type="project" value="TreeGrafter"/>
</dbReference>
<dbReference type="GO" id="GO:0050821">
    <property type="term" value="P:protein stabilization"/>
    <property type="evidence" value="ECO:0007669"/>
    <property type="project" value="TreeGrafter"/>
</dbReference>
<dbReference type="InterPro" id="IPR036533">
    <property type="entry name" value="BAG_dom_sf"/>
</dbReference>